<dbReference type="GeneID" id="130495575"/>
<keyword evidence="5 8" id="KW-1133">Transmembrane helix</keyword>
<feature type="compositionally biased region" description="Basic and acidic residues" evidence="7">
    <location>
        <begin position="49"/>
        <end position="64"/>
    </location>
</feature>
<evidence type="ECO:0000313" key="9">
    <source>
        <dbReference type="Proteomes" id="UP000504610"/>
    </source>
</evidence>
<keyword evidence="4 8" id="KW-0812">Transmembrane</keyword>
<evidence type="ECO:0000256" key="1">
    <source>
        <dbReference type="ARBA" id="ARBA00004141"/>
    </source>
</evidence>
<feature type="transmembrane region" description="Helical" evidence="8">
    <location>
        <begin position="90"/>
        <end position="111"/>
    </location>
</feature>
<dbReference type="GO" id="GO:0016020">
    <property type="term" value="C:membrane"/>
    <property type="evidence" value="ECO:0007669"/>
    <property type="project" value="UniProtKB-SubCell"/>
</dbReference>
<comment type="similarity">
    <text evidence="2">Belongs to the YSL (TC 2.A.67.2) family.</text>
</comment>
<dbReference type="InterPro" id="IPR004813">
    <property type="entry name" value="OPT"/>
</dbReference>
<evidence type="ECO:0000313" key="11">
    <source>
        <dbReference type="RefSeq" id="XP_056853984.1"/>
    </source>
</evidence>
<accession>A0A9W3BUK7</accession>
<dbReference type="RefSeq" id="XP_056842964.1">
    <property type="nucleotide sequence ID" value="XM_056986984.1"/>
</dbReference>
<evidence type="ECO:0000256" key="2">
    <source>
        <dbReference type="ARBA" id="ARBA00010276"/>
    </source>
</evidence>
<dbReference type="InterPro" id="IPR045035">
    <property type="entry name" value="YSL-like"/>
</dbReference>
<dbReference type="PANTHER" id="PTHR31645:SF76">
    <property type="entry name" value="METAL-NICOTIANAMINE TRANSPORTER YSL8-RELATED"/>
    <property type="match status" value="1"/>
</dbReference>
<sequence length="315" mass="34725">MEAAVVRANERRTQLEFRDAEWPWSQMKLGDCKEQDEVVLFSSSNVTSKHTERVGSGKESEAGGRGKRRVERLSATTKRNASRGFKDFSLGWTIGFLFVASFLGLFSVVPLRKIMVIDFKLTYPSGTTTAHLINSFHTPQDSSPVASFGVSSNGSSLKERIVGSQISHHLDSKLTNTSSTLIFSNIYVGAGMIYPYIINISVLLGGPQIAAARVESGTIGKSFVIGGMRGMTGLLWETSLLDPEELRGTTRTSFTIEEDPTGSPFSPKQSYDDQRRTRFFLKHQIPTWFAIGSYIITTAIKIPHSFSDLAPVTEP</sequence>
<protein>
    <submittedName>
        <fullName evidence="10 11">Probable metal-nicotianamine transporter YSL5</fullName>
    </submittedName>
</protein>
<dbReference type="PANTHER" id="PTHR31645">
    <property type="entry name" value="OLIGOPEPTIDE TRANSPORTER YGL114W-RELATED"/>
    <property type="match status" value="1"/>
</dbReference>
<evidence type="ECO:0000256" key="8">
    <source>
        <dbReference type="SAM" id="Phobius"/>
    </source>
</evidence>
<reference evidence="9" key="1">
    <citation type="journal article" date="2019" name="Database">
        <title>The radish genome database (RadishGD): an integrated information resource for radish genomics.</title>
        <authorList>
            <person name="Yu H.J."/>
            <person name="Baek S."/>
            <person name="Lee Y.J."/>
            <person name="Cho A."/>
            <person name="Mun J.H."/>
        </authorList>
    </citation>
    <scope>NUCLEOTIDE SEQUENCE [LARGE SCALE GENOMIC DNA]</scope>
    <source>
        <strain evidence="9">cv. WK10039</strain>
    </source>
</reference>
<evidence type="ECO:0000256" key="5">
    <source>
        <dbReference type="ARBA" id="ARBA00022989"/>
    </source>
</evidence>
<evidence type="ECO:0000256" key="6">
    <source>
        <dbReference type="ARBA" id="ARBA00023136"/>
    </source>
</evidence>
<name>A0A9W3BUK7_RAPSA</name>
<dbReference type="KEGG" id="rsz:130495575"/>
<feature type="region of interest" description="Disordered" evidence="7">
    <location>
        <begin position="49"/>
        <end position="73"/>
    </location>
</feature>
<evidence type="ECO:0000256" key="4">
    <source>
        <dbReference type="ARBA" id="ARBA00022692"/>
    </source>
</evidence>
<dbReference type="KEGG" id="rsz:130503326"/>
<dbReference type="Pfam" id="PF03169">
    <property type="entry name" value="OPT"/>
    <property type="match status" value="1"/>
</dbReference>
<dbReference type="AlphaFoldDB" id="A0A9W3BUK7"/>
<dbReference type="OrthoDB" id="627262at2759"/>
<dbReference type="GO" id="GO:0035673">
    <property type="term" value="F:oligopeptide transmembrane transporter activity"/>
    <property type="evidence" value="ECO:0007669"/>
    <property type="project" value="InterPro"/>
</dbReference>
<dbReference type="Proteomes" id="UP000504610">
    <property type="component" value="Chromosome 6"/>
</dbReference>
<gene>
    <name evidence="10" type="primary">LOC130495575</name>
    <name evidence="11" type="synonym">LOC130503326</name>
</gene>
<dbReference type="RefSeq" id="XP_056853984.1">
    <property type="nucleotide sequence ID" value="XM_056998004.1"/>
</dbReference>
<comment type="subcellular location">
    <subcellularLocation>
        <location evidence="1">Membrane</location>
        <topology evidence="1">Multi-pass membrane protein</topology>
    </subcellularLocation>
</comment>
<organism evidence="9 10">
    <name type="scientific">Raphanus sativus</name>
    <name type="common">Radish</name>
    <name type="synonym">Raphanus raphanistrum var. sativus</name>
    <dbReference type="NCBI Taxonomy" id="3726"/>
    <lineage>
        <taxon>Eukaryota</taxon>
        <taxon>Viridiplantae</taxon>
        <taxon>Streptophyta</taxon>
        <taxon>Embryophyta</taxon>
        <taxon>Tracheophyta</taxon>
        <taxon>Spermatophyta</taxon>
        <taxon>Magnoliopsida</taxon>
        <taxon>eudicotyledons</taxon>
        <taxon>Gunneridae</taxon>
        <taxon>Pentapetalae</taxon>
        <taxon>rosids</taxon>
        <taxon>malvids</taxon>
        <taxon>Brassicales</taxon>
        <taxon>Brassicaceae</taxon>
        <taxon>Brassiceae</taxon>
        <taxon>Raphanus</taxon>
    </lineage>
</organism>
<keyword evidence="3" id="KW-0813">Transport</keyword>
<keyword evidence="9" id="KW-1185">Reference proteome</keyword>
<reference evidence="10 11" key="2">
    <citation type="submission" date="2025-04" db="UniProtKB">
        <authorList>
            <consortium name="RefSeq"/>
        </authorList>
    </citation>
    <scope>IDENTIFICATION</scope>
    <source>
        <tissue evidence="10 11">Leaf</tissue>
    </source>
</reference>
<evidence type="ECO:0000256" key="3">
    <source>
        <dbReference type="ARBA" id="ARBA00022448"/>
    </source>
</evidence>
<keyword evidence="6 8" id="KW-0472">Membrane</keyword>
<proteinExistence type="inferred from homology"/>
<evidence type="ECO:0000256" key="7">
    <source>
        <dbReference type="SAM" id="MobiDB-lite"/>
    </source>
</evidence>
<evidence type="ECO:0000313" key="10">
    <source>
        <dbReference type="RefSeq" id="XP_056842964.1"/>
    </source>
</evidence>